<dbReference type="EMBL" id="JBHSSW010000017">
    <property type="protein sequence ID" value="MFC6199015.1"/>
    <property type="molecule type" value="Genomic_DNA"/>
</dbReference>
<dbReference type="NCBIfam" id="NF003645">
    <property type="entry name" value="PRK05286.1-2"/>
    <property type="match status" value="1"/>
</dbReference>
<keyword evidence="10" id="KW-0665">Pyrimidine biosynthesis</keyword>
<keyword evidence="17" id="KW-1185">Reference proteome</keyword>
<evidence type="ECO:0000256" key="12">
    <source>
        <dbReference type="ARBA" id="ARBA00023136"/>
    </source>
</evidence>
<comment type="cofactor">
    <cofactor evidence="1">
        <name>FMN</name>
        <dbReference type="ChEBI" id="CHEBI:58210"/>
    </cofactor>
</comment>
<evidence type="ECO:0000256" key="11">
    <source>
        <dbReference type="ARBA" id="ARBA00023002"/>
    </source>
</evidence>
<feature type="domain" description="Dihydroorotate dehydrogenase catalytic" evidence="15">
    <location>
        <begin position="50"/>
        <end position="342"/>
    </location>
</feature>
<dbReference type="CDD" id="cd04738">
    <property type="entry name" value="DHOD_2_like"/>
    <property type="match status" value="1"/>
</dbReference>
<evidence type="ECO:0000256" key="3">
    <source>
        <dbReference type="ARBA" id="ARBA00004370"/>
    </source>
</evidence>
<dbReference type="PANTHER" id="PTHR48109">
    <property type="entry name" value="DIHYDROOROTATE DEHYDROGENASE (QUINONE), MITOCHONDRIAL-RELATED"/>
    <property type="match status" value="1"/>
</dbReference>
<dbReference type="PANTHER" id="PTHR48109:SF4">
    <property type="entry name" value="DIHYDROOROTATE DEHYDROGENASE (QUINONE), MITOCHONDRIAL"/>
    <property type="match status" value="1"/>
</dbReference>
<evidence type="ECO:0000256" key="1">
    <source>
        <dbReference type="ARBA" id="ARBA00001917"/>
    </source>
</evidence>
<dbReference type="GO" id="GO:0106430">
    <property type="term" value="F:dihydroorotate dehydrogenase (quinone) activity"/>
    <property type="evidence" value="ECO:0007669"/>
    <property type="project" value="UniProtKB-EC"/>
</dbReference>
<dbReference type="InterPro" id="IPR050074">
    <property type="entry name" value="DHO_dehydrogenase"/>
</dbReference>
<evidence type="ECO:0000256" key="9">
    <source>
        <dbReference type="ARBA" id="ARBA00022643"/>
    </source>
</evidence>
<name>A0ABW1SBL9_9PROT</name>
<evidence type="ECO:0000313" key="16">
    <source>
        <dbReference type="EMBL" id="MFC6199015.1"/>
    </source>
</evidence>
<evidence type="ECO:0000256" key="5">
    <source>
        <dbReference type="ARBA" id="ARBA00005359"/>
    </source>
</evidence>
<reference evidence="17" key="1">
    <citation type="journal article" date="2019" name="Int. J. Syst. Evol. Microbiol.">
        <title>The Global Catalogue of Microorganisms (GCM) 10K type strain sequencing project: providing services to taxonomists for standard genome sequencing and annotation.</title>
        <authorList>
            <consortium name="The Broad Institute Genomics Platform"/>
            <consortium name="The Broad Institute Genome Sequencing Center for Infectious Disease"/>
            <person name="Wu L."/>
            <person name="Ma J."/>
        </authorList>
    </citation>
    <scope>NUCLEOTIDE SEQUENCE [LARGE SCALE GENOMIC DNA]</scope>
    <source>
        <strain evidence="17">CGMCC-1.15741</strain>
    </source>
</reference>
<dbReference type="InterPro" id="IPR005719">
    <property type="entry name" value="Dihydroorotate_DH_2"/>
</dbReference>
<evidence type="ECO:0000256" key="14">
    <source>
        <dbReference type="NCBIfam" id="TIGR01036"/>
    </source>
</evidence>
<dbReference type="RefSeq" id="WP_377379728.1">
    <property type="nucleotide sequence ID" value="NZ_JBHSSW010000017.1"/>
</dbReference>
<dbReference type="Gene3D" id="3.20.20.70">
    <property type="entry name" value="Aldolase class I"/>
    <property type="match status" value="1"/>
</dbReference>
<keyword evidence="9" id="KW-0288">FMN</keyword>
<dbReference type="NCBIfam" id="NF003652">
    <property type="entry name" value="PRK05286.2-5"/>
    <property type="match status" value="1"/>
</dbReference>
<evidence type="ECO:0000256" key="6">
    <source>
        <dbReference type="ARBA" id="ARBA00012791"/>
    </source>
</evidence>
<dbReference type="PROSITE" id="PS00911">
    <property type="entry name" value="DHODEHASE_1"/>
    <property type="match status" value="1"/>
</dbReference>
<comment type="subcellular location">
    <subcellularLocation>
        <location evidence="3">Membrane</location>
    </subcellularLocation>
</comment>
<organism evidence="16 17">
    <name type="scientific">Ponticaulis profundi</name>
    <dbReference type="NCBI Taxonomy" id="2665222"/>
    <lineage>
        <taxon>Bacteria</taxon>
        <taxon>Pseudomonadati</taxon>
        <taxon>Pseudomonadota</taxon>
        <taxon>Alphaproteobacteria</taxon>
        <taxon>Hyphomonadales</taxon>
        <taxon>Hyphomonadaceae</taxon>
        <taxon>Ponticaulis</taxon>
    </lineage>
</organism>
<dbReference type="Proteomes" id="UP001596303">
    <property type="component" value="Unassembled WGS sequence"/>
</dbReference>
<dbReference type="InterPro" id="IPR005720">
    <property type="entry name" value="Dihydroorotate_DH_cat"/>
</dbReference>
<proteinExistence type="inferred from homology"/>
<comment type="catalytic activity">
    <reaction evidence="13">
        <text>(S)-dihydroorotate + a quinone = orotate + a quinol</text>
        <dbReference type="Rhea" id="RHEA:30187"/>
        <dbReference type="ChEBI" id="CHEBI:24646"/>
        <dbReference type="ChEBI" id="CHEBI:30839"/>
        <dbReference type="ChEBI" id="CHEBI:30864"/>
        <dbReference type="ChEBI" id="CHEBI:132124"/>
        <dbReference type="EC" id="1.3.5.2"/>
    </reaction>
</comment>
<evidence type="ECO:0000256" key="4">
    <source>
        <dbReference type="ARBA" id="ARBA00005161"/>
    </source>
</evidence>
<comment type="function">
    <text evidence="2">Catalyzes the conversion of dihydroorotate to orotate with quinone as electron acceptor.</text>
</comment>
<evidence type="ECO:0000313" key="17">
    <source>
        <dbReference type="Proteomes" id="UP001596303"/>
    </source>
</evidence>
<dbReference type="NCBIfam" id="TIGR01036">
    <property type="entry name" value="pyrD_sub2"/>
    <property type="match status" value="1"/>
</dbReference>
<evidence type="ECO:0000256" key="13">
    <source>
        <dbReference type="ARBA" id="ARBA00048639"/>
    </source>
</evidence>
<dbReference type="InterPro" id="IPR001295">
    <property type="entry name" value="Dihydroorotate_DH_CS"/>
</dbReference>
<dbReference type="EC" id="1.3.5.2" evidence="6 14"/>
<evidence type="ECO:0000256" key="10">
    <source>
        <dbReference type="ARBA" id="ARBA00022975"/>
    </source>
</evidence>
<comment type="similarity">
    <text evidence="5">Belongs to the dihydroorotate dehydrogenase family. Type 2 subfamily.</text>
</comment>
<dbReference type="Pfam" id="PF01180">
    <property type="entry name" value="DHO_dh"/>
    <property type="match status" value="1"/>
</dbReference>
<accession>A0ABW1SBL9</accession>
<gene>
    <name evidence="16" type="ORF">ACFQDM_13050</name>
</gene>
<evidence type="ECO:0000256" key="2">
    <source>
        <dbReference type="ARBA" id="ARBA00003125"/>
    </source>
</evidence>
<keyword evidence="12" id="KW-0472">Membrane</keyword>
<sequence length="358" mass="38366">MALMKLGQSLMTRMDPETAHGLTIKALKSGLVPANASAPDARICMTLRHSGLVLRSPVGLAAGFDKNAEVPGPMSRFGFGFVECGTVTPEPQPGNPKPRLFRLREDRAVINRMGFNNDGLEPFIGNLQRYSGHVPVGANVGANKLTEDKIADYELGIRAVYPVCNYITINISSPNTPGLRGLQDKDSLRALLTRCGSALERVRTEHAGIADRPVFLKLAPDLDEEAVRDISAVVRGEGAWLSGLIVSNTTLERPDTLQSPHKGEMGGLSGAPLFDLSTRVLAMFARELGERFDLIGAGGIANAHQAYAKIRAGAQAVQLYSALVYEGIELPQQINEGLIQCLEQDGLSSLEEAVGADL</sequence>
<keyword evidence="11 16" id="KW-0560">Oxidoreductase</keyword>
<dbReference type="PROSITE" id="PS00912">
    <property type="entry name" value="DHODEHASE_2"/>
    <property type="match status" value="1"/>
</dbReference>
<protein>
    <recommendedName>
        <fullName evidence="7 14">Dihydroorotate dehydrogenase (quinone)</fullName>
        <ecNumber evidence="6 14">1.3.5.2</ecNumber>
    </recommendedName>
</protein>
<keyword evidence="8" id="KW-0285">Flavoprotein</keyword>
<comment type="pathway">
    <text evidence="4">Pyrimidine metabolism; UMP biosynthesis via de novo pathway; orotate from (S)-dihydroorotate (quinone route): step 1/1.</text>
</comment>
<comment type="caution">
    <text evidence="16">The sequence shown here is derived from an EMBL/GenBank/DDBJ whole genome shotgun (WGS) entry which is preliminary data.</text>
</comment>
<evidence type="ECO:0000256" key="8">
    <source>
        <dbReference type="ARBA" id="ARBA00022630"/>
    </source>
</evidence>
<evidence type="ECO:0000256" key="7">
    <source>
        <dbReference type="ARBA" id="ARBA00018366"/>
    </source>
</evidence>
<dbReference type="InterPro" id="IPR013785">
    <property type="entry name" value="Aldolase_TIM"/>
</dbReference>
<evidence type="ECO:0000259" key="15">
    <source>
        <dbReference type="Pfam" id="PF01180"/>
    </source>
</evidence>
<dbReference type="SUPFAM" id="SSF51395">
    <property type="entry name" value="FMN-linked oxidoreductases"/>
    <property type="match status" value="1"/>
</dbReference>